<dbReference type="EMBL" id="BPLR01021448">
    <property type="protein sequence ID" value="GIX89733.1"/>
    <property type="molecule type" value="Genomic_DNA"/>
</dbReference>
<evidence type="ECO:0000313" key="2">
    <source>
        <dbReference type="EMBL" id="GIX89733.1"/>
    </source>
</evidence>
<dbReference type="AlphaFoldDB" id="A0AAV4P130"/>
<evidence type="ECO:0000313" key="3">
    <source>
        <dbReference type="Proteomes" id="UP001054945"/>
    </source>
</evidence>
<proteinExistence type="predicted"/>
<feature type="region of interest" description="Disordered" evidence="1">
    <location>
        <begin position="61"/>
        <end position="90"/>
    </location>
</feature>
<evidence type="ECO:0000256" key="1">
    <source>
        <dbReference type="SAM" id="MobiDB-lite"/>
    </source>
</evidence>
<comment type="caution">
    <text evidence="2">The sequence shown here is derived from an EMBL/GenBank/DDBJ whole genome shotgun (WGS) entry which is preliminary data.</text>
</comment>
<accession>A0AAV4P130</accession>
<sequence length="139" mass="15528">MHHEPFTMWDNANTHGGIRVLHIISPTPSQPTSFGDLARRDVVECRVLGCIDQGAFPIESSHSTKTSRKVGHSHLPTSTHPSRANDVEEARRRFPEVHIPSASLLPFRNAQKKSPSQPSSVLKIVFSRDGFSCFEGWEM</sequence>
<dbReference type="Proteomes" id="UP001054945">
    <property type="component" value="Unassembled WGS sequence"/>
</dbReference>
<organism evidence="2 3">
    <name type="scientific">Caerostris extrusa</name>
    <name type="common">Bark spider</name>
    <name type="synonym">Caerostris bankana</name>
    <dbReference type="NCBI Taxonomy" id="172846"/>
    <lineage>
        <taxon>Eukaryota</taxon>
        <taxon>Metazoa</taxon>
        <taxon>Ecdysozoa</taxon>
        <taxon>Arthropoda</taxon>
        <taxon>Chelicerata</taxon>
        <taxon>Arachnida</taxon>
        <taxon>Araneae</taxon>
        <taxon>Araneomorphae</taxon>
        <taxon>Entelegynae</taxon>
        <taxon>Araneoidea</taxon>
        <taxon>Araneidae</taxon>
        <taxon>Caerostris</taxon>
    </lineage>
</organism>
<protein>
    <submittedName>
        <fullName evidence="2">Uncharacterized protein</fullName>
    </submittedName>
</protein>
<name>A0AAV4P130_CAEEX</name>
<reference evidence="2 3" key="1">
    <citation type="submission" date="2021-06" db="EMBL/GenBank/DDBJ databases">
        <title>Caerostris extrusa draft genome.</title>
        <authorList>
            <person name="Kono N."/>
            <person name="Arakawa K."/>
        </authorList>
    </citation>
    <scope>NUCLEOTIDE SEQUENCE [LARGE SCALE GENOMIC DNA]</scope>
</reference>
<keyword evidence="3" id="KW-1185">Reference proteome</keyword>
<gene>
    <name evidence="2" type="ORF">CEXT_458561</name>
</gene>